<evidence type="ECO:0000256" key="1">
    <source>
        <dbReference type="ARBA" id="ARBA00022723"/>
    </source>
</evidence>
<dbReference type="SUPFAM" id="SSF57716">
    <property type="entry name" value="Glucocorticoid receptor-like (DNA-binding domain)"/>
    <property type="match status" value="1"/>
</dbReference>
<dbReference type="InterPro" id="IPR006612">
    <property type="entry name" value="THAP_Znf"/>
</dbReference>
<dbReference type="GO" id="GO:0008270">
    <property type="term" value="F:zinc ion binding"/>
    <property type="evidence" value="ECO:0007669"/>
    <property type="project" value="UniProtKB-KW"/>
</dbReference>
<protein>
    <recommendedName>
        <fullName evidence="6">THAP-type domain-containing protein</fullName>
    </recommendedName>
</protein>
<evidence type="ECO:0000313" key="7">
    <source>
        <dbReference type="EMBL" id="KAH9635196.1"/>
    </source>
</evidence>
<comment type="caution">
    <text evidence="7">The sequence shown here is derived from an EMBL/GenBank/DDBJ whole genome shotgun (WGS) entry which is preliminary data.</text>
</comment>
<evidence type="ECO:0000256" key="5">
    <source>
        <dbReference type="PROSITE-ProRule" id="PRU00309"/>
    </source>
</evidence>
<sequence>MNEPSYKYCSVPLCDNTTLKNPEKLFVHVPKLKLLRKKWLNLARRDPKMTSDKSTLYFCEDHFNLPEDMENYTEYRVMGSVKRVRLKPNCVPTKFSCQPDILQRTTPSPTRFVAVKRQRWSLIEEAAVTSDSMDIPTTSAASNIETTSSHSTAEQTHHSEVKFKNQSTLVYPDIDNKLVQALTWSEYRKANTINALDPCIHAPSRHA</sequence>
<evidence type="ECO:0000313" key="8">
    <source>
        <dbReference type="Proteomes" id="UP000814243"/>
    </source>
</evidence>
<evidence type="ECO:0000256" key="2">
    <source>
        <dbReference type="ARBA" id="ARBA00022771"/>
    </source>
</evidence>
<evidence type="ECO:0000256" key="3">
    <source>
        <dbReference type="ARBA" id="ARBA00022833"/>
    </source>
</evidence>
<keyword evidence="3" id="KW-0862">Zinc</keyword>
<dbReference type="PROSITE" id="PS50950">
    <property type="entry name" value="ZF_THAP"/>
    <property type="match status" value="1"/>
</dbReference>
<reference evidence="7" key="1">
    <citation type="journal article" date="2021" name="G3 (Bethesda)">
        <title>Genome and transcriptome analysis of the beet armyworm Spodoptera exigua reveals targets for pest control. .</title>
        <authorList>
            <person name="Simon S."/>
            <person name="Breeschoten T."/>
            <person name="Jansen H.J."/>
            <person name="Dirks R.P."/>
            <person name="Schranz M.E."/>
            <person name="Ros V.I.D."/>
        </authorList>
    </citation>
    <scope>NUCLEOTIDE SEQUENCE</scope>
    <source>
        <strain evidence="7">TB_SE_WUR_2020</strain>
    </source>
</reference>
<dbReference type="EMBL" id="JACEFF010000571">
    <property type="protein sequence ID" value="KAH9635196.1"/>
    <property type="molecule type" value="Genomic_DNA"/>
</dbReference>
<feature type="domain" description="THAP-type" evidence="6">
    <location>
        <begin position="3"/>
        <end position="95"/>
    </location>
</feature>
<organism evidence="7 8">
    <name type="scientific">Spodoptera exigua</name>
    <name type="common">Beet armyworm</name>
    <name type="synonym">Noctua fulgens</name>
    <dbReference type="NCBI Taxonomy" id="7107"/>
    <lineage>
        <taxon>Eukaryota</taxon>
        <taxon>Metazoa</taxon>
        <taxon>Ecdysozoa</taxon>
        <taxon>Arthropoda</taxon>
        <taxon>Hexapoda</taxon>
        <taxon>Insecta</taxon>
        <taxon>Pterygota</taxon>
        <taxon>Neoptera</taxon>
        <taxon>Endopterygota</taxon>
        <taxon>Lepidoptera</taxon>
        <taxon>Glossata</taxon>
        <taxon>Ditrysia</taxon>
        <taxon>Noctuoidea</taxon>
        <taxon>Noctuidae</taxon>
        <taxon>Amphipyrinae</taxon>
        <taxon>Spodoptera</taxon>
    </lineage>
</organism>
<dbReference type="SMART" id="SM00692">
    <property type="entry name" value="DM3"/>
    <property type="match status" value="1"/>
</dbReference>
<name>A0A922MEQ8_SPOEX</name>
<keyword evidence="4 5" id="KW-0238">DNA-binding</keyword>
<dbReference type="Proteomes" id="UP000814243">
    <property type="component" value="Unassembled WGS sequence"/>
</dbReference>
<evidence type="ECO:0000256" key="4">
    <source>
        <dbReference type="ARBA" id="ARBA00023125"/>
    </source>
</evidence>
<keyword evidence="1" id="KW-0479">Metal-binding</keyword>
<dbReference type="SMART" id="SM00980">
    <property type="entry name" value="THAP"/>
    <property type="match status" value="1"/>
</dbReference>
<dbReference type="GO" id="GO:0003677">
    <property type="term" value="F:DNA binding"/>
    <property type="evidence" value="ECO:0007669"/>
    <property type="project" value="UniProtKB-UniRule"/>
</dbReference>
<dbReference type="Pfam" id="PF05485">
    <property type="entry name" value="THAP"/>
    <property type="match status" value="1"/>
</dbReference>
<proteinExistence type="predicted"/>
<dbReference type="AlphaFoldDB" id="A0A922MEQ8"/>
<accession>A0A922MEQ8</accession>
<evidence type="ECO:0000259" key="6">
    <source>
        <dbReference type="PROSITE" id="PS50950"/>
    </source>
</evidence>
<gene>
    <name evidence="7" type="ORF">HF086_009536</name>
</gene>
<keyword evidence="2 5" id="KW-0863">Zinc-finger</keyword>